<feature type="domain" description="FecR protein" evidence="2">
    <location>
        <begin position="127"/>
        <end position="223"/>
    </location>
</feature>
<keyword evidence="1" id="KW-0812">Transmembrane</keyword>
<comment type="caution">
    <text evidence="4">The sequence shown here is derived from an EMBL/GenBank/DDBJ whole genome shotgun (WGS) entry which is preliminary data.</text>
</comment>
<accession>A0A840CHN2</accession>
<dbReference type="Pfam" id="PF04773">
    <property type="entry name" value="FecR"/>
    <property type="match status" value="1"/>
</dbReference>
<evidence type="ECO:0000259" key="3">
    <source>
        <dbReference type="Pfam" id="PF16344"/>
    </source>
</evidence>
<dbReference type="PIRSF" id="PIRSF018266">
    <property type="entry name" value="FecR"/>
    <property type="match status" value="1"/>
</dbReference>
<keyword evidence="1" id="KW-0472">Membrane</keyword>
<dbReference type="Gene3D" id="2.60.120.1440">
    <property type="match status" value="1"/>
</dbReference>
<dbReference type="Proteomes" id="UP000555103">
    <property type="component" value="Unassembled WGS sequence"/>
</dbReference>
<evidence type="ECO:0000256" key="1">
    <source>
        <dbReference type="SAM" id="Phobius"/>
    </source>
</evidence>
<keyword evidence="1" id="KW-1133">Transmembrane helix</keyword>
<organism evidence="4 5">
    <name type="scientific">Dysgonomonas hofstadii</name>
    <dbReference type="NCBI Taxonomy" id="637886"/>
    <lineage>
        <taxon>Bacteria</taxon>
        <taxon>Pseudomonadati</taxon>
        <taxon>Bacteroidota</taxon>
        <taxon>Bacteroidia</taxon>
        <taxon>Bacteroidales</taxon>
        <taxon>Dysgonomonadaceae</taxon>
        <taxon>Dysgonomonas</taxon>
    </lineage>
</organism>
<protein>
    <submittedName>
        <fullName evidence="4">Ferric-dicitrate binding protein FerR (Iron transport regulator)</fullName>
    </submittedName>
</protein>
<dbReference type="AlphaFoldDB" id="A0A840CHN2"/>
<dbReference type="InterPro" id="IPR032508">
    <property type="entry name" value="FecR_C"/>
</dbReference>
<gene>
    <name evidence="4" type="ORF">GGR21_000683</name>
</gene>
<feature type="transmembrane region" description="Helical" evidence="1">
    <location>
        <begin position="89"/>
        <end position="107"/>
    </location>
</feature>
<evidence type="ECO:0000313" key="5">
    <source>
        <dbReference type="Proteomes" id="UP000555103"/>
    </source>
</evidence>
<proteinExistence type="predicted"/>
<dbReference type="InterPro" id="IPR006860">
    <property type="entry name" value="FecR"/>
</dbReference>
<dbReference type="EMBL" id="JACIEP010000002">
    <property type="protein sequence ID" value="MBB4034796.1"/>
    <property type="molecule type" value="Genomic_DNA"/>
</dbReference>
<dbReference type="GO" id="GO:0016989">
    <property type="term" value="F:sigma factor antagonist activity"/>
    <property type="evidence" value="ECO:0007669"/>
    <property type="project" value="TreeGrafter"/>
</dbReference>
<feature type="domain" description="Protein FecR C-terminal" evidence="3">
    <location>
        <begin position="266"/>
        <end position="336"/>
    </location>
</feature>
<sequence>MAKKKNWRMLFEVVSLFNRFSKNELDSKTKKTLEEWNPEDVPSSFNSSQKKIDEGVKRVKENLFQELGLHNTDEVISTKRLLPFHPYKYIAVAASLLLLMGVSYFWFNSDIQPNNNLTSTTDIAISTIQTAEREIKNITLPDGTLLHINAQSRISYDKNRFNNKKREIWLEGEAFFDVAKNPDKPFIIHHRDLQTVVRGTSFNIRAYDELDEICISVKTGHVEVRDGKTQLADLRVNEQAIYHTADKSIDKTTIDWNDAGAWMEQRLVLRNATMKELQLRIKQLYGKELIFSRGMLSDVRFEASYRKESSFKDIMEGICLLYNVTYKEIDSDKIMIYR</sequence>
<dbReference type="PANTHER" id="PTHR30273">
    <property type="entry name" value="PERIPLASMIC SIGNAL SENSOR AND SIGMA FACTOR ACTIVATOR FECR-RELATED"/>
    <property type="match status" value="1"/>
</dbReference>
<dbReference type="InterPro" id="IPR012373">
    <property type="entry name" value="Ferrdict_sens_TM"/>
</dbReference>
<dbReference type="PANTHER" id="PTHR30273:SF2">
    <property type="entry name" value="PROTEIN FECR"/>
    <property type="match status" value="1"/>
</dbReference>
<keyword evidence="5" id="KW-1185">Reference proteome</keyword>
<reference evidence="4 5" key="1">
    <citation type="submission" date="2020-08" db="EMBL/GenBank/DDBJ databases">
        <title>Genomic Encyclopedia of Type Strains, Phase IV (KMG-IV): sequencing the most valuable type-strain genomes for metagenomic binning, comparative biology and taxonomic classification.</title>
        <authorList>
            <person name="Goeker M."/>
        </authorList>
    </citation>
    <scope>NUCLEOTIDE SEQUENCE [LARGE SCALE GENOMIC DNA]</scope>
    <source>
        <strain evidence="4 5">DSM 104969</strain>
    </source>
</reference>
<dbReference type="RefSeq" id="WP_183305741.1">
    <property type="nucleotide sequence ID" value="NZ_JACIEP010000002.1"/>
</dbReference>
<dbReference type="Pfam" id="PF16344">
    <property type="entry name" value="FecR_C"/>
    <property type="match status" value="1"/>
</dbReference>
<name>A0A840CHN2_9BACT</name>
<evidence type="ECO:0000313" key="4">
    <source>
        <dbReference type="EMBL" id="MBB4034796.1"/>
    </source>
</evidence>
<evidence type="ECO:0000259" key="2">
    <source>
        <dbReference type="Pfam" id="PF04773"/>
    </source>
</evidence>
<dbReference type="Gene3D" id="3.55.50.30">
    <property type="match status" value="1"/>
</dbReference>